<dbReference type="InterPro" id="IPR052179">
    <property type="entry name" value="DD-CPase-like"/>
</dbReference>
<sequence length="281" mass="32307">MNQRSRRRHRRNIRRVRQRNRRLLLMAVLMCFIAWAGITNIKKQKEAEESKAAYAEQQKKEEAEKESEKEESKLVLAEESEKDKWYLKLVNAKNPMTEADVPEVETETLDSEGYQVDARIMDDLEDMFAAAREAGRSPMICSAFRSWDTQVSLYQNKISRVMSEDGLNEEDAAIKAATVVAKPGTSEHQVGLALDIVSSEYTNLDEGQMETEDQKWLIENSWKYGFILRYPLDKSDITGVIFEPWHYRYVGKKAAKEITEQNLTLEEYLGAEPVGDPTGDL</sequence>
<dbReference type="InterPro" id="IPR009045">
    <property type="entry name" value="Zn_M74/Hedgehog-like"/>
</dbReference>
<dbReference type="CDD" id="cd14852">
    <property type="entry name" value="LD-carboxypeptidase"/>
    <property type="match status" value="1"/>
</dbReference>
<dbReference type="Pfam" id="PF02557">
    <property type="entry name" value="VanY"/>
    <property type="match status" value="1"/>
</dbReference>
<accession>A0ABX2IAE9</accession>
<dbReference type="EMBL" id="JAAITA010000006">
    <property type="protein sequence ID" value="NSJ85902.1"/>
    <property type="molecule type" value="Genomic_DNA"/>
</dbReference>
<organism evidence="3 4">
    <name type="scientific">Blautia hansenii</name>
    <name type="common">Ruminococcus hansenii</name>
    <dbReference type="NCBI Taxonomy" id="1322"/>
    <lineage>
        <taxon>Bacteria</taxon>
        <taxon>Bacillati</taxon>
        <taxon>Bacillota</taxon>
        <taxon>Clostridia</taxon>
        <taxon>Lachnospirales</taxon>
        <taxon>Lachnospiraceae</taxon>
        <taxon>Blautia</taxon>
    </lineage>
</organism>
<reference evidence="3 4" key="1">
    <citation type="journal article" date="2020" name="Cell Host Microbe">
        <title>Functional and Genomic Variation between Human-Derived Isolates of Lachnospiraceae Reveals Inter- and Intra-Species Diversity.</title>
        <authorList>
            <person name="Sorbara M.T."/>
            <person name="Littmann E.R."/>
            <person name="Fontana E."/>
            <person name="Moody T.U."/>
            <person name="Kohout C.E."/>
            <person name="Gjonbalaj M."/>
            <person name="Eaton V."/>
            <person name="Seok R."/>
            <person name="Leiner I.M."/>
            <person name="Pamer E.G."/>
        </authorList>
    </citation>
    <scope>NUCLEOTIDE SEQUENCE [LARGE SCALE GENOMIC DNA]</scope>
    <source>
        <strain evidence="3 4">MSK.15.26</strain>
    </source>
</reference>
<keyword evidence="4" id="KW-1185">Reference proteome</keyword>
<dbReference type="InterPro" id="IPR058193">
    <property type="entry name" value="VanY/YodJ_core_dom"/>
</dbReference>
<evidence type="ECO:0000256" key="1">
    <source>
        <dbReference type="SAM" id="MobiDB-lite"/>
    </source>
</evidence>
<gene>
    <name evidence="3" type="ORF">G5A70_06895</name>
</gene>
<evidence type="ECO:0000313" key="4">
    <source>
        <dbReference type="Proteomes" id="UP000822142"/>
    </source>
</evidence>
<comment type="caution">
    <text evidence="3">The sequence shown here is derived from an EMBL/GenBank/DDBJ whole genome shotgun (WGS) entry which is preliminary data.</text>
</comment>
<dbReference type="Proteomes" id="UP000822142">
    <property type="component" value="Unassembled WGS sequence"/>
</dbReference>
<dbReference type="Gene3D" id="3.30.1380.10">
    <property type="match status" value="1"/>
</dbReference>
<dbReference type="PANTHER" id="PTHR34385">
    <property type="entry name" value="D-ALANYL-D-ALANINE CARBOXYPEPTIDASE"/>
    <property type="match status" value="1"/>
</dbReference>
<dbReference type="PANTHER" id="PTHR34385:SF1">
    <property type="entry name" value="PEPTIDOGLYCAN L-ALANYL-D-GLUTAMATE ENDOPEPTIDASE CWLK"/>
    <property type="match status" value="1"/>
</dbReference>
<evidence type="ECO:0000259" key="2">
    <source>
        <dbReference type="Pfam" id="PF02557"/>
    </source>
</evidence>
<evidence type="ECO:0000313" key="3">
    <source>
        <dbReference type="EMBL" id="NSJ85902.1"/>
    </source>
</evidence>
<feature type="region of interest" description="Disordered" evidence="1">
    <location>
        <begin position="52"/>
        <end position="73"/>
    </location>
</feature>
<dbReference type="SUPFAM" id="SSF55166">
    <property type="entry name" value="Hedgehog/DD-peptidase"/>
    <property type="match status" value="1"/>
</dbReference>
<proteinExistence type="predicted"/>
<name>A0ABX2IAE9_BLAHA</name>
<feature type="domain" description="D-alanyl-D-alanine carboxypeptidase-like core" evidence="2">
    <location>
        <begin position="115"/>
        <end position="252"/>
    </location>
</feature>
<dbReference type="InterPro" id="IPR003709">
    <property type="entry name" value="VanY-like_core_dom"/>
</dbReference>
<protein>
    <submittedName>
        <fullName evidence="3">M15 family metallopeptidase</fullName>
    </submittedName>
</protein>